<dbReference type="AlphaFoldDB" id="A0AAU8CNG3"/>
<gene>
    <name evidence="1" type="ORF">ABVK50_21515</name>
</gene>
<evidence type="ECO:0000313" key="1">
    <source>
        <dbReference type="EMBL" id="XCG47819.1"/>
    </source>
</evidence>
<accession>A0AAU8CNG3</accession>
<reference evidence="1" key="1">
    <citation type="submission" date="2024-06" db="EMBL/GenBank/DDBJ databases">
        <title>Mesorhizobium karijinii sp. nov., a symbiont of the iconic Swainsona formosa from arid Australia.</title>
        <authorList>
            <person name="Hill Y.J."/>
            <person name="Watkin E.L.J."/>
            <person name="O'Hara G.W."/>
            <person name="Terpolilli J."/>
            <person name="Tye M.L."/>
            <person name="Kohlmeier M.G."/>
        </authorList>
    </citation>
    <scope>NUCLEOTIDE SEQUENCE</scope>
    <source>
        <strain evidence="1">WSM2240</strain>
    </source>
</reference>
<protein>
    <submittedName>
        <fullName evidence="1">Uncharacterized protein</fullName>
    </submittedName>
</protein>
<proteinExistence type="predicted"/>
<sequence>MEKNWQNAHPGSGFDAQIGALLDQVQDQASIVDRLLAMPAPTGEGREAPEWDAAVARRFERRLAATMREMIEGEPERRRA</sequence>
<name>A0AAU8CNG3_9HYPH</name>
<organism evidence="1">
    <name type="scientific">Mesorhizobium sp. WSM2240</name>
    <dbReference type="NCBI Taxonomy" id="3228851"/>
    <lineage>
        <taxon>Bacteria</taxon>
        <taxon>Pseudomonadati</taxon>
        <taxon>Pseudomonadota</taxon>
        <taxon>Alphaproteobacteria</taxon>
        <taxon>Hyphomicrobiales</taxon>
        <taxon>Phyllobacteriaceae</taxon>
        <taxon>Mesorhizobium</taxon>
    </lineage>
</organism>
<dbReference type="EMBL" id="CP159253">
    <property type="protein sequence ID" value="XCG47819.1"/>
    <property type="molecule type" value="Genomic_DNA"/>
</dbReference>